<evidence type="ECO:0000256" key="1">
    <source>
        <dbReference type="ARBA" id="ARBA00004141"/>
    </source>
</evidence>
<evidence type="ECO:0000256" key="3">
    <source>
        <dbReference type="ARBA" id="ARBA00022989"/>
    </source>
</evidence>
<accession>A0A0P6X6C2</accession>
<evidence type="ECO:0008006" key="8">
    <source>
        <dbReference type="Google" id="ProtNLM"/>
    </source>
</evidence>
<proteinExistence type="predicted"/>
<evidence type="ECO:0000313" key="7">
    <source>
        <dbReference type="Proteomes" id="UP000050514"/>
    </source>
</evidence>
<keyword evidence="7" id="KW-1185">Reference proteome</keyword>
<dbReference type="RefSeq" id="WP_061915863.1">
    <property type="nucleotide sequence ID" value="NZ_DF967971.1"/>
</dbReference>
<evidence type="ECO:0000313" key="6">
    <source>
        <dbReference type="EMBL" id="KPL74924.1"/>
    </source>
</evidence>
<dbReference type="EMBL" id="LGHJ01000016">
    <property type="protein sequence ID" value="KPL74924.1"/>
    <property type="molecule type" value="Genomic_DNA"/>
</dbReference>
<dbReference type="STRING" id="360411.AC812_10400"/>
<feature type="transmembrane region" description="Helical" evidence="5">
    <location>
        <begin position="48"/>
        <end position="69"/>
    </location>
</feature>
<name>A0A0P6X6C2_9CHLR</name>
<dbReference type="PANTHER" id="PTHR36460:SF1">
    <property type="entry name" value="UPF0132 DOMAIN PROTEIN (AFU_ORTHOLOGUE AFUA_3G10255)"/>
    <property type="match status" value="1"/>
</dbReference>
<dbReference type="InterPro" id="IPR019109">
    <property type="entry name" value="MamF_MmsF"/>
</dbReference>
<feature type="transmembrane region" description="Helical" evidence="5">
    <location>
        <begin position="17"/>
        <end position="36"/>
    </location>
</feature>
<dbReference type="Proteomes" id="UP000050514">
    <property type="component" value="Unassembled WGS sequence"/>
</dbReference>
<reference evidence="6 7" key="1">
    <citation type="submission" date="2015-07" db="EMBL/GenBank/DDBJ databases">
        <title>Draft genome of Bellilinea caldifistulae DSM 17877.</title>
        <authorList>
            <person name="Hemp J."/>
            <person name="Ward L.M."/>
            <person name="Pace L.A."/>
            <person name="Fischer W.W."/>
        </authorList>
    </citation>
    <scope>NUCLEOTIDE SEQUENCE [LARGE SCALE GENOMIC DNA]</scope>
    <source>
        <strain evidence="6 7">GOMI-1</strain>
    </source>
</reference>
<dbReference type="PANTHER" id="PTHR36460">
    <property type="entry name" value="UPF0132 DOMAIN PROTEIN (AFU_ORTHOLOGUE AFUA_3G10255)"/>
    <property type="match status" value="1"/>
</dbReference>
<keyword evidence="4 5" id="KW-0472">Membrane</keyword>
<evidence type="ECO:0000256" key="5">
    <source>
        <dbReference type="SAM" id="Phobius"/>
    </source>
</evidence>
<organism evidence="6 7">
    <name type="scientific">Bellilinea caldifistulae</name>
    <dbReference type="NCBI Taxonomy" id="360411"/>
    <lineage>
        <taxon>Bacteria</taxon>
        <taxon>Bacillati</taxon>
        <taxon>Chloroflexota</taxon>
        <taxon>Anaerolineae</taxon>
        <taxon>Anaerolineales</taxon>
        <taxon>Anaerolineaceae</taxon>
        <taxon>Bellilinea</taxon>
    </lineage>
</organism>
<dbReference type="OrthoDB" id="162763at2"/>
<dbReference type="GO" id="GO:0016020">
    <property type="term" value="C:membrane"/>
    <property type="evidence" value="ECO:0007669"/>
    <property type="project" value="UniProtKB-SubCell"/>
</dbReference>
<gene>
    <name evidence="6" type="ORF">AC812_10400</name>
</gene>
<dbReference type="Pfam" id="PF09685">
    <property type="entry name" value="MamF_MmsF"/>
    <property type="match status" value="1"/>
</dbReference>
<keyword evidence="2 5" id="KW-0812">Transmembrane</keyword>
<comment type="caution">
    <text evidence="6">The sequence shown here is derived from an EMBL/GenBank/DDBJ whole genome shotgun (WGS) entry which is preliminary data.</text>
</comment>
<sequence length="112" mass="12521">MSDVSYSPDGITSDDRLWALLSYLLTPLIPIIILLMEDKKNRPFIKAHYMQALVLGIVLVILNTILAFIPIVNCISPILTLGVVIWLAIRANKGEYITLPVITDFVKNQGWA</sequence>
<evidence type="ECO:0000256" key="2">
    <source>
        <dbReference type="ARBA" id="ARBA00022692"/>
    </source>
</evidence>
<protein>
    <recommendedName>
        <fullName evidence="8">DUF4870 domain-containing protein</fullName>
    </recommendedName>
</protein>
<comment type="subcellular location">
    <subcellularLocation>
        <location evidence="1">Membrane</location>
        <topology evidence="1">Multi-pass membrane protein</topology>
    </subcellularLocation>
</comment>
<dbReference type="AlphaFoldDB" id="A0A0P6X6C2"/>
<evidence type="ECO:0000256" key="4">
    <source>
        <dbReference type="ARBA" id="ARBA00023136"/>
    </source>
</evidence>
<keyword evidence="3 5" id="KW-1133">Transmembrane helix</keyword>
<feature type="transmembrane region" description="Helical" evidence="5">
    <location>
        <begin position="75"/>
        <end position="92"/>
    </location>
</feature>